<gene>
    <name evidence="2" type="ordered locus">gll2410</name>
</gene>
<keyword evidence="3" id="KW-1185">Reference proteome</keyword>
<dbReference type="InterPro" id="IPR011335">
    <property type="entry name" value="Restrct_endonuc-II-like"/>
</dbReference>
<sequence length="191" mass="21628">MVLSLHLKPVLMLDDDQFFELCGINRDLRLERTAQGELIIMAPAGGDSGRRCANFLIELGFWHRRNNLGIVFDSSTGFKLPNGADRSPDAAWVKLERWQALSESQRRKFPPLAPDFVTEIRFPSDALKTLQTKMQEYVDCGVQLGFLIDPETQRVEIYRPGRDAEVLQSPQVLDGEDVLPGARLNLQDVLF</sequence>
<feature type="domain" description="Putative restriction endonuclease" evidence="1">
    <location>
        <begin position="16"/>
        <end position="186"/>
    </location>
</feature>
<dbReference type="Proteomes" id="UP000000557">
    <property type="component" value="Chromosome"/>
</dbReference>
<name>Q7NHX5_GLOVI</name>
<reference evidence="2 3" key="2">
    <citation type="journal article" date="2003" name="DNA Res.">
        <title>Complete genome structure of Gloeobacter violaceus PCC 7421, a cyanobacterium that lacks thylakoids (supplement).</title>
        <authorList>
            <person name="Nakamura Y."/>
            <person name="Kaneko T."/>
            <person name="Sato S."/>
            <person name="Mimuro M."/>
            <person name="Miyashita H."/>
            <person name="Tsuchiya T."/>
            <person name="Sasamoto S."/>
            <person name="Watanabe A."/>
            <person name="Kawashima K."/>
            <person name="Kishida Y."/>
            <person name="Kiyokawa C."/>
            <person name="Kohara M."/>
            <person name="Matsumoto M."/>
            <person name="Matsuno A."/>
            <person name="Nakazaki N."/>
            <person name="Shimpo S."/>
            <person name="Takeuchi C."/>
            <person name="Yamada M."/>
            <person name="Tabata S."/>
        </authorList>
    </citation>
    <scope>NUCLEOTIDE SEQUENCE [LARGE SCALE GENOMIC DNA]</scope>
    <source>
        <strain evidence="3">ATCC 29082 / PCC 7421</strain>
    </source>
</reference>
<dbReference type="InParanoid" id="Q7NHX5"/>
<dbReference type="EnsemblBacteria" id="BAC90351">
    <property type="protein sequence ID" value="BAC90351"/>
    <property type="gene ID" value="BAC90351"/>
</dbReference>
<dbReference type="eggNOG" id="COG4636">
    <property type="taxonomic scope" value="Bacteria"/>
</dbReference>
<organism evidence="2 3">
    <name type="scientific">Gloeobacter violaceus (strain ATCC 29082 / PCC 7421)</name>
    <dbReference type="NCBI Taxonomy" id="251221"/>
    <lineage>
        <taxon>Bacteria</taxon>
        <taxon>Bacillati</taxon>
        <taxon>Cyanobacteriota</taxon>
        <taxon>Cyanophyceae</taxon>
        <taxon>Gloeobacterales</taxon>
        <taxon>Gloeobacteraceae</taxon>
        <taxon>Gloeobacter</taxon>
    </lineage>
</organism>
<dbReference type="STRING" id="251221.gene:10759907"/>
<dbReference type="InterPro" id="IPR008538">
    <property type="entry name" value="Uma2"/>
</dbReference>
<dbReference type="InterPro" id="IPR012296">
    <property type="entry name" value="Nuclease_put_TT1808"/>
</dbReference>
<evidence type="ECO:0000313" key="3">
    <source>
        <dbReference type="Proteomes" id="UP000000557"/>
    </source>
</evidence>
<dbReference type="PANTHER" id="PTHR34107">
    <property type="entry name" value="SLL0198 PROTEIN-RELATED"/>
    <property type="match status" value="1"/>
</dbReference>
<dbReference type="PANTHER" id="PTHR34107:SF7">
    <property type="entry name" value="SLR2092 PROTEIN"/>
    <property type="match status" value="1"/>
</dbReference>
<reference evidence="2 3" key="1">
    <citation type="journal article" date="2003" name="DNA Res.">
        <title>Complete genome structure of Gloeobacter violaceus PCC 7421, a cyanobacterium that lacks thylakoids.</title>
        <authorList>
            <person name="Nakamura Y."/>
            <person name="Kaneko T."/>
            <person name="Sato S."/>
            <person name="Mimuro M."/>
            <person name="Miyashita H."/>
            <person name="Tsuchiya T."/>
            <person name="Sasamoto S."/>
            <person name="Watanabe A."/>
            <person name="Kawashima K."/>
            <person name="Kishida Y."/>
            <person name="Kiyokawa C."/>
            <person name="Kohara M."/>
            <person name="Matsumoto M."/>
            <person name="Matsuno A."/>
            <person name="Nakazaki N."/>
            <person name="Shimpo S."/>
            <person name="Takeuchi C."/>
            <person name="Yamada M."/>
            <person name="Tabata S."/>
        </authorList>
    </citation>
    <scope>NUCLEOTIDE SEQUENCE [LARGE SCALE GENOMIC DNA]</scope>
    <source>
        <strain evidence="3">ATCC 29082 / PCC 7421</strain>
    </source>
</reference>
<dbReference type="Pfam" id="PF05685">
    <property type="entry name" value="Uma2"/>
    <property type="match status" value="1"/>
</dbReference>
<dbReference type="RefSeq" id="WP_011142405.1">
    <property type="nucleotide sequence ID" value="NC_005125.1"/>
</dbReference>
<dbReference type="PhylomeDB" id="Q7NHX5"/>
<evidence type="ECO:0000313" key="2">
    <source>
        <dbReference type="EMBL" id="BAC90351.1"/>
    </source>
</evidence>
<dbReference type="Gene3D" id="3.90.1570.10">
    <property type="entry name" value="tt1808, chain A"/>
    <property type="match status" value="1"/>
</dbReference>
<dbReference type="HOGENOM" id="CLU_076312_3_0_3"/>
<protein>
    <submittedName>
        <fullName evidence="2">Gll2410 protein</fullName>
    </submittedName>
</protein>
<dbReference type="EMBL" id="BA000045">
    <property type="protein sequence ID" value="BAC90351.1"/>
    <property type="molecule type" value="Genomic_DNA"/>
</dbReference>
<dbReference type="PATRIC" id="fig|251221.4.peg.2449"/>
<dbReference type="CDD" id="cd06260">
    <property type="entry name" value="DUF820-like"/>
    <property type="match status" value="1"/>
</dbReference>
<dbReference type="KEGG" id="gvi:gll2410"/>
<dbReference type="SUPFAM" id="SSF52980">
    <property type="entry name" value="Restriction endonuclease-like"/>
    <property type="match status" value="1"/>
</dbReference>
<evidence type="ECO:0000259" key="1">
    <source>
        <dbReference type="Pfam" id="PF05685"/>
    </source>
</evidence>
<dbReference type="OrthoDB" id="455378at2"/>
<accession>Q7NHX5</accession>
<dbReference type="AlphaFoldDB" id="Q7NHX5"/>
<proteinExistence type="predicted"/>